<keyword evidence="3" id="KW-1185">Reference proteome</keyword>
<dbReference type="InParanoid" id="A0A1V8TAB1"/>
<dbReference type="OrthoDB" id="2884623at2759"/>
<evidence type="ECO:0000313" key="2">
    <source>
        <dbReference type="EMBL" id="OQO08343.1"/>
    </source>
</evidence>
<sequence length="205" mass="23113">MTGLIFNPCPSSPHNIKRLNLAFTLLRNWEYLEGAANYYVITSRNAYELEADSLNPTLIPISLEDNAWTGASISDIAAYMLDLNRVDEKQRPDTDAGLFLIIDDQGVADGTAIILEHRYEDAEEDEDGGERVTGFNKVRVPWEEVNDIFVNLEIANMNFEEFCGEDEGDGDGWFEYESIGLELNDANREAREVEIGRLRGEGLIE</sequence>
<dbReference type="EMBL" id="NAJO01000012">
    <property type="protein sequence ID" value="OQO08343.1"/>
    <property type="molecule type" value="Genomic_DNA"/>
</dbReference>
<feature type="domain" description="DUF6924" evidence="1">
    <location>
        <begin position="63"/>
        <end position="174"/>
    </location>
</feature>
<reference evidence="3" key="1">
    <citation type="submission" date="2017-03" db="EMBL/GenBank/DDBJ databases">
        <title>Genomes of endolithic fungi from Antarctica.</title>
        <authorList>
            <person name="Coleine C."/>
            <person name="Masonjones S."/>
            <person name="Stajich J.E."/>
        </authorList>
    </citation>
    <scope>NUCLEOTIDE SEQUENCE [LARGE SCALE GENOMIC DNA]</scope>
    <source>
        <strain evidence="3">CCFEE 5527</strain>
    </source>
</reference>
<gene>
    <name evidence="2" type="ORF">B0A48_06213</name>
</gene>
<dbReference type="STRING" id="1507870.A0A1V8TAB1"/>
<evidence type="ECO:0000313" key="3">
    <source>
        <dbReference type="Proteomes" id="UP000192596"/>
    </source>
</evidence>
<protein>
    <recommendedName>
        <fullName evidence="1">DUF6924 domain-containing protein</fullName>
    </recommendedName>
</protein>
<comment type="caution">
    <text evidence="2">The sequence shown here is derived from an EMBL/GenBank/DDBJ whole genome shotgun (WGS) entry which is preliminary data.</text>
</comment>
<dbReference type="InterPro" id="IPR053832">
    <property type="entry name" value="DUF6924"/>
</dbReference>
<accession>A0A1V8TAB1</accession>
<dbReference type="AlphaFoldDB" id="A0A1V8TAB1"/>
<dbReference type="Proteomes" id="UP000192596">
    <property type="component" value="Unassembled WGS sequence"/>
</dbReference>
<name>A0A1V8TAB1_9PEZI</name>
<dbReference type="Pfam" id="PF21962">
    <property type="entry name" value="DUF6924"/>
    <property type="match status" value="1"/>
</dbReference>
<proteinExistence type="predicted"/>
<organism evidence="2 3">
    <name type="scientific">Cryoendolithus antarcticus</name>
    <dbReference type="NCBI Taxonomy" id="1507870"/>
    <lineage>
        <taxon>Eukaryota</taxon>
        <taxon>Fungi</taxon>
        <taxon>Dikarya</taxon>
        <taxon>Ascomycota</taxon>
        <taxon>Pezizomycotina</taxon>
        <taxon>Dothideomycetes</taxon>
        <taxon>Dothideomycetidae</taxon>
        <taxon>Cladosporiales</taxon>
        <taxon>Cladosporiaceae</taxon>
        <taxon>Cryoendolithus</taxon>
    </lineage>
</organism>
<evidence type="ECO:0000259" key="1">
    <source>
        <dbReference type="Pfam" id="PF21962"/>
    </source>
</evidence>